<reference evidence="2 3" key="1">
    <citation type="submission" date="2020-08" db="EMBL/GenBank/DDBJ databases">
        <title>Bridging the membrane lipid divide: bacteria of the FCB group superphylum have the potential to synthesize archaeal ether lipids.</title>
        <authorList>
            <person name="Villanueva L."/>
            <person name="Von Meijenfeldt F.A.B."/>
            <person name="Westbye A.B."/>
            <person name="Yadav S."/>
            <person name="Hopmans E.C."/>
            <person name="Dutilh B.E."/>
            <person name="Sinninghe Damste J.S."/>
        </authorList>
    </citation>
    <scope>NUCLEOTIDE SEQUENCE [LARGE SCALE GENOMIC DNA]</scope>
    <source>
        <strain evidence="2">NIOZ-UU30</strain>
    </source>
</reference>
<dbReference type="AlphaFoldDB" id="A0A8J6NRI4"/>
<gene>
    <name evidence="2" type="ORF">H8E23_10165</name>
</gene>
<name>A0A8J6NRI4_9BACT</name>
<dbReference type="Proteomes" id="UP000603434">
    <property type="component" value="Unassembled WGS sequence"/>
</dbReference>
<dbReference type="GO" id="GO:0016209">
    <property type="term" value="F:antioxidant activity"/>
    <property type="evidence" value="ECO:0007669"/>
    <property type="project" value="InterPro"/>
</dbReference>
<dbReference type="PANTHER" id="PTHR42852">
    <property type="entry name" value="THIOL:DISULFIDE INTERCHANGE PROTEIN DSBE"/>
    <property type="match status" value="1"/>
</dbReference>
<sequence length="95" mass="10953">MAELYDEFQRDGFTILAVNIQESKDVVENYVKKENVRFPVLLDRDGNVAGKYGVRFQPDHFLINKQGELIGRAPGAKNWFSKEIRNLIRSLLSPE</sequence>
<evidence type="ECO:0000313" key="3">
    <source>
        <dbReference type="Proteomes" id="UP000603434"/>
    </source>
</evidence>
<accession>A0A8J6NRI4</accession>
<feature type="domain" description="Alkyl hydroperoxide reductase subunit C/ Thiol specific antioxidant" evidence="1">
    <location>
        <begin position="1"/>
        <end position="69"/>
    </location>
</feature>
<dbReference type="Pfam" id="PF00578">
    <property type="entry name" value="AhpC-TSA"/>
    <property type="match status" value="1"/>
</dbReference>
<dbReference type="GO" id="GO:0016491">
    <property type="term" value="F:oxidoreductase activity"/>
    <property type="evidence" value="ECO:0007669"/>
    <property type="project" value="InterPro"/>
</dbReference>
<dbReference type="SUPFAM" id="SSF52833">
    <property type="entry name" value="Thioredoxin-like"/>
    <property type="match status" value="1"/>
</dbReference>
<dbReference type="EMBL" id="JACNJH010000148">
    <property type="protein sequence ID" value="MBC8361751.1"/>
    <property type="molecule type" value="Genomic_DNA"/>
</dbReference>
<comment type="caution">
    <text evidence="2">The sequence shown here is derived from an EMBL/GenBank/DDBJ whole genome shotgun (WGS) entry which is preliminary data.</text>
</comment>
<dbReference type="InterPro" id="IPR036249">
    <property type="entry name" value="Thioredoxin-like_sf"/>
</dbReference>
<organism evidence="2 3">
    <name type="scientific">Candidatus Desulfatibia profunda</name>
    <dbReference type="NCBI Taxonomy" id="2841695"/>
    <lineage>
        <taxon>Bacteria</taxon>
        <taxon>Pseudomonadati</taxon>
        <taxon>Thermodesulfobacteriota</taxon>
        <taxon>Desulfobacteria</taxon>
        <taxon>Desulfobacterales</taxon>
        <taxon>Desulfobacterales incertae sedis</taxon>
        <taxon>Candidatus Desulfatibia</taxon>
    </lineage>
</organism>
<proteinExistence type="predicted"/>
<dbReference type="Gene3D" id="3.40.30.10">
    <property type="entry name" value="Glutaredoxin"/>
    <property type="match status" value="1"/>
</dbReference>
<dbReference type="InterPro" id="IPR000866">
    <property type="entry name" value="AhpC/TSA"/>
</dbReference>
<evidence type="ECO:0000313" key="2">
    <source>
        <dbReference type="EMBL" id="MBC8361751.1"/>
    </source>
</evidence>
<dbReference type="CDD" id="cd02966">
    <property type="entry name" value="TlpA_like_family"/>
    <property type="match status" value="1"/>
</dbReference>
<dbReference type="PANTHER" id="PTHR42852:SF17">
    <property type="entry name" value="THIOREDOXIN-LIKE PROTEIN HI_1115"/>
    <property type="match status" value="1"/>
</dbReference>
<dbReference type="InterPro" id="IPR050553">
    <property type="entry name" value="Thioredoxin_ResA/DsbE_sf"/>
</dbReference>
<protein>
    <submittedName>
        <fullName evidence="2">TlpA family protein disulfide reductase</fullName>
    </submittedName>
</protein>
<evidence type="ECO:0000259" key="1">
    <source>
        <dbReference type="Pfam" id="PF00578"/>
    </source>
</evidence>